<comment type="cofactor">
    <cofactor evidence="2">
        <name>a divalent metal cation</name>
        <dbReference type="ChEBI" id="CHEBI:60240"/>
    </cofactor>
</comment>
<evidence type="ECO:0000256" key="3">
    <source>
        <dbReference type="ARBA" id="ARBA00004236"/>
    </source>
</evidence>
<dbReference type="InterPro" id="IPR036890">
    <property type="entry name" value="HATPase_C_sf"/>
</dbReference>
<dbReference type="Pfam" id="PF02518">
    <property type="entry name" value="HATPase_c"/>
    <property type="match status" value="1"/>
</dbReference>
<dbReference type="GO" id="GO:0000155">
    <property type="term" value="F:phosphorelay sensor kinase activity"/>
    <property type="evidence" value="ECO:0007669"/>
    <property type="project" value="InterPro"/>
</dbReference>
<evidence type="ECO:0000256" key="6">
    <source>
        <dbReference type="ARBA" id="ARBA00022679"/>
    </source>
</evidence>
<protein>
    <recommendedName>
        <fullName evidence="4">histidine kinase</fullName>
        <ecNumber evidence="4">2.7.13.3</ecNumber>
    </recommendedName>
</protein>
<dbReference type="InterPro" id="IPR003594">
    <property type="entry name" value="HATPase_dom"/>
</dbReference>
<gene>
    <name evidence="16" type="ORF">DSM112329_04867</name>
</gene>
<dbReference type="InterPro" id="IPR050428">
    <property type="entry name" value="TCS_sensor_his_kinase"/>
</dbReference>
<dbReference type="KEGG" id="parq:DSM112329_04867"/>
<accession>A0AAU7B1Z2</accession>
<dbReference type="InterPro" id="IPR005467">
    <property type="entry name" value="His_kinase_dom"/>
</dbReference>
<feature type="domain" description="Histidine kinase" evidence="14">
    <location>
        <begin position="266"/>
        <end position="481"/>
    </location>
</feature>
<dbReference type="InterPro" id="IPR003661">
    <property type="entry name" value="HisK_dim/P_dom"/>
</dbReference>
<dbReference type="Pfam" id="PF00512">
    <property type="entry name" value="HisKA"/>
    <property type="match status" value="1"/>
</dbReference>
<evidence type="ECO:0000256" key="5">
    <source>
        <dbReference type="ARBA" id="ARBA00022553"/>
    </source>
</evidence>
<evidence type="ECO:0000256" key="2">
    <source>
        <dbReference type="ARBA" id="ARBA00001968"/>
    </source>
</evidence>
<reference evidence="16" key="1">
    <citation type="submission" date="2022-12" db="EMBL/GenBank/DDBJ databases">
        <title>Paraconexibacter alkalitolerans sp. nov. and Baekduia alba sp. nov., isolated from soil and emended description of the genera Paraconexibacter (Chun et al., 2020) and Baekduia (An et al., 2020).</title>
        <authorList>
            <person name="Vieira S."/>
            <person name="Huber K.J."/>
            <person name="Geppert A."/>
            <person name="Wolf J."/>
            <person name="Neumann-Schaal M."/>
            <person name="Muesken M."/>
            <person name="Overmann J."/>
        </authorList>
    </citation>
    <scope>NUCLEOTIDE SEQUENCE</scope>
    <source>
        <strain evidence="16">AEG42_29</strain>
    </source>
</reference>
<dbReference type="GO" id="GO:0005509">
    <property type="term" value="F:calcium ion binding"/>
    <property type="evidence" value="ECO:0007669"/>
    <property type="project" value="UniProtKB-ARBA"/>
</dbReference>
<dbReference type="PANTHER" id="PTHR45436">
    <property type="entry name" value="SENSOR HISTIDINE KINASE YKOH"/>
    <property type="match status" value="1"/>
</dbReference>
<dbReference type="Gene3D" id="1.10.287.130">
    <property type="match status" value="1"/>
</dbReference>
<dbReference type="InterPro" id="IPR004358">
    <property type="entry name" value="Sig_transdc_His_kin-like_C"/>
</dbReference>
<dbReference type="SMART" id="SM00387">
    <property type="entry name" value="HATPase_c"/>
    <property type="match status" value="1"/>
</dbReference>
<evidence type="ECO:0000256" key="4">
    <source>
        <dbReference type="ARBA" id="ARBA00012438"/>
    </source>
</evidence>
<evidence type="ECO:0000313" key="16">
    <source>
        <dbReference type="EMBL" id="XAY07973.1"/>
    </source>
</evidence>
<evidence type="ECO:0000259" key="14">
    <source>
        <dbReference type="PROSITE" id="PS50109"/>
    </source>
</evidence>
<dbReference type="EMBL" id="CP114014">
    <property type="protein sequence ID" value="XAY07973.1"/>
    <property type="molecule type" value="Genomic_DNA"/>
</dbReference>
<dbReference type="CDD" id="cd06225">
    <property type="entry name" value="HAMP"/>
    <property type="match status" value="1"/>
</dbReference>
<dbReference type="InterPro" id="IPR036097">
    <property type="entry name" value="HisK_dim/P_sf"/>
</dbReference>
<evidence type="ECO:0000256" key="8">
    <source>
        <dbReference type="ARBA" id="ARBA00022777"/>
    </source>
</evidence>
<dbReference type="PROSITE" id="PS50885">
    <property type="entry name" value="HAMP"/>
    <property type="match status" value="1"/>
</dbReference>
<dbReference type="FunFam" id="1.10.287.130:FF:000001">
    <property type="entry name" value="Two-component sensor histidine kinase"/>
    <property type="match status" value="1"/>
</dbReference>
<evidence type="ECO:0000256" key="13">
    <source>
        <dbReference type="SAM" id="Phobius"/>
    </source>
</evidence>
<dbReference type="Gene3D" id="3.30.565.10">
    <property type="entry name" value="Histidine kinase-like ATPase, C-terminal domain"/>
    <property type="match status" value="1"/>
</dbReference>
<keyword evidence="9 13" id="KW-1133">Transmembrane helix</keyword>
<keyword evidence="7 13" id="KW-0812">Transmembrane</keyword>
<keyword evidence="10" id="KW-0902">Two-component regulatory system</keyword>
<dbReference type="SUPFAM" id="SSF158472">
    <property type="entry name" value="HAMP domain-like"/>
    <property type="match status" value="1"/>
</dbReference>
<dbReference type="Pfam" id="PF00672">
    <property type="entry name" value="HAMP"/>
    <property type="match status" value="1"/>
</dbReference>
<comment type="subcellular location">
    <subcellularLocation>
        <location evidence="3">Cell membrane</location>
    </subcellularLocation>
</comment>
<dbReference type="CDD" id="cd00082">
    <property type="entry name" value="HisKA"/>
    <property type="match status" value="1"/>
</dbReference>
<dbReference type="SUPFAM" id="SSF55874">
    <property type="entry name" value="ATPase domain of HSP90 chaperone/DNA topoisomerase II/histidine kinase"/>
    <property type="match status" value="1"/>
</dbReference>
<name>A0AAU7B1Z2_9ACTN</name>
<dbReference type="Gene3D" id="6.10.340.10">
    <property type="match status" value="1"/>
</dbReference>
<dbReference type="EC" id="2.7.13.3" evidence="4"/>
<dbReference type="SMART" id="SM00388">
    <property type="entry name" value="HisKA"/>
    <property type="match status" value="1"/>
</dbReference>
<dbReference type="PROSITE" id="PS50109">
    <property type="entry name" value="HIS_KIN"/>
    <property type="match status" value="1"/>
</dbReference>
<feature type="transmembrane region" description="Helical" evidence="13">
    <location>
        <begin position="174"/>
        <end position="197"/>
    </location>
</feature>
<dbReference type="PRINTS" id="PR00344">
    <property type="entry name" value="BCTRLSENSOR"/>
</dbReference>
<feature type="domain" description="HAMP" evidence="15">
    <location>
        <begin position="198"/>
        <end position="251"/>
    </location>
</feature>
<keyword evidence="6" id="KW-0808">Transferase</keyword>
<dbReference type="InterPro" id="IPR003660">
    <property type="entry name" value="HAMP_dom"/>
</dbReference>
<evidence type="ECO:0000259" key="15">
    <source>
        <dbReference type="PROSITE" id="PS50885"/>
    </source>
</evidence>
<keyword evidence="11 13" id="KW-0472">Membrane</keyword>
<proteinExistence type="predicted"/>
<organism evidence="16">
    <name type="scientific">Paraconexibacter sp. AEG42_29</name>
    <dbReference type="NCBI Taxonomy" id="2997339"/>
    <lineage>
        <taxon>Bacteria</taxon>
        <taxon>Bacillati</taxon>
        <taxon>Actinomycetota</taxon>
        <taxon>Thermoleophilia</taxon>
        <taxon>Solirubrobacterales</taxon>
        <taxon>Paraconexibacteraceae</taxon>
        <taxon>Paraconexibacter</taxon>
    </lineage>
</organism>
<dbReference type="CDD" id="cd00075">
    <property type="entry name" value="HATPase"/>
    <property type="match status" value="1"/>
</dbReference>
<dbReference type="SUPFAM" id="SSF47384">
    <property type="entry name" value="Homodimeric domain of signal transducing histidine kinase"/>
    <property type="match status" value="1"/>
</dbReference>
<feature type="region of interest" description="Disordered" evidence="12">
    <location>
        <begin position="46"/>
        <end position="87"/>
    </location>
</feature>
<dbReference type="GO" id="GO:0005886">
    <property type="term" value="C:plasma membrane"/>
    <property type="evidence" value="ECO:0007669"/>
    <property type="project" value="UniProtKB-SubCell"/>
</dbReference>
<comment type="catalytic activity">
    <reaction evidence="1">
        <text>ATP + protein L-histidine = ADP + protein N-phospho-L-histidine.</text>
        <dbReference type="EC" id="2.7.13.3"/>
    </reaction>
</comment>
<dbReference type="PANTHER" id="PTHR45436:SF5">
    <property type="entry name" value="SENSOR HISTIDINE KINASE TRCS"/>
    <property type="match status" value="1"/>
</dbReference>
<evidence type="ECO:0000256" key="12">
    <source>
        <dbReference type="SAM" id="MobiDB-lite"/>
    </source>
</evidence>
<evidence type="ECO:0000256" key="7">
    <source>
        <dbReference type="ARBA" id="ARBA00022692"/>
    </source>
</evidence>
<keyword evidence="8" id="KW-0418">Kinase</keyword>
<evidence type="ECO:0000256" key="1">
    <source>
        <dbReference type="ARBA" id="ARBA00000085"/>
    </source>
</evidence>
<evidence type="ECO:0000256" key="11">
    <source>
        <dbReference type="ARBA" id="ARBA00023136"/>
    </source>
</evidence>
<evidence type="ECO:0000256" key="10">
    <source>
        <dbReference type="ARBA" id="ARBA00023012"/>
    </source>
</evidence>
<evidence type="ECO:0000256" key="9">
    <source>
        <dbReference type="ARBA" id="ARBA00022989"/>
    </source>
</evidence>
<dbReference type="RefSeq" id="WP_354699159.1">
    <property type="nucleotide sequence ID" value="NZ_CP114014.1"/>
</dbReference>
<dbReference type="AlphaFoldDB" id="A0AAU7B1Z2"/>
<dbReference type="FunFam" id="3.30.565.10:FF:000006">
    <property type="entry name" value="Sensor histidine kinase WalK"/>
    <property type="match status" value="1"/>
</dbReference>
<sequence length="489" mass="51201">MSLRTRLIAGLLAIAAIGLLVAGAATYAGQRSFLIERVDRQSDATLNYIDNQRGDGRGRPGYGFRPGYPGGPPPRGPGGGPDDLVNPAAGTYGVRIDSDGTVGAGVAYFLNGQEAPSPPKLPDSLKPGKAVNVDSQDGSLRYRLFARDTRDAPGGALTIAAIPLTEVDSTLDRLLVIEAIVIAAVLAALAVASFLVVRLGLRPLDRIGQTADAIAGGDLSRRVTPATSKTEVGRLGLALNAMLARLEHAFTRQRASEDRLRSFLADASHELRTPLSSIRGYAELFRIGAASSPEDIKKAMTRIEQEAARMGVLVEDLLTLARLDELPDVQPEPVDLAALARDAIDDARATAPDRPITLTVSGDSVVSGDPHQLRQVYGNLLRNALVHTGPTVAIHVSVDDAGEDVVIAVRDHGQGLPAGAEPDELFDRFWRADPGRGRGKGGAGLGLAIVAGITAAHGGQVAAANEVDGGARFTVRLPHHADVPARTSV</sequence>
<keyword evidence="5" id="KW-0597">Phosphoprotein</keyword>
<dbReference type="SMART" id="SM00304">
    <property type="entry name" value="HAMP"/>
    <property type="match status" value="1"/>
</dbReference>